<gene>
    <name evidence="2" type="ORF">CEXT_43931</name>
</gene>
<comment type="caution">
    <text evidence="2">The sequence shown here is derived from an EMBL/GenBank/DDBJ whole genome shotgun (WGS) entry which is preliminary data.</text>
</comment>
<reference evidence="2 3" key="1">
    <citation type="submission" date="2021-06" db="EMBL/GenBank/DDBJ databases">
        <title>Caerostris extrusa draft genome.</title>
        <authorList>
            <person name="Kono N."/>
            <person name="Arakawa K."/>
        </authorList>
    </citation>
    <scope>NUCLEOTIDE SEQUENCE [LARGE SCALE GENOMIC DNA]</scope>
</reference>
<feature type="signal peptide" evidence="1">
    <location>
        <begin position="1"/>
        <end position="18"/>
    </location>
</feature>
<evidence type="ECO:0000256" key="1">
    <source>
        <dbReference type="SAM" id="SignalP"/>
    </source>
</evidence>
<evidence type="ECO:0000313" key="3">
    <source>
        <dbReference type="Proteomes" id="UP001054945"/>
    </source>
</evidence>
<name>A0AAV4Y3T7_CAEEX</name>
<protein>
    <submittedName>
        <fullName evidence="2">Uncharacterized protein</fullName>
    </submittedName>
</protein>
<sequence>MKIPKELFFKVLFTLLWTDNTVIKAYERVVKVSNQMVIMNSCPIPLEDFERSFSSSRNCPRIQEIDGNEASFHMILKVCKNCILKDVSEMCFYDPRLFPGSIFNLSTSTRLFESTERQR</sequence>
<feature type="chain" id="PRO_5043685888" evidence="1">
    <location>
        <begin position="19"/>
        <end position="119"/>
    </location>
</feature>
<accession>A0AAV4Y3T7</accession>
<evidence type="ECO:0000313" key="2">
    <source>
        <dbReference type="EMBL" id="GIZ01115.1"/>
    </source>
</evidence>
<dbReference type="EMBL" id="BPLR01001256">
    <property type="protein sequence ID" value="GIZ01115.1"/>
    <property type="molecule type" value="Genomic_DNA"/>
</dbReference>
<dbReference type="Proteomes" id="UP001054945">
    <property type="component" value="Unassembled WGS sequence"/>
</dbReference>
<dbReference type="AlphaFoldDB" id="A0AAV4Y3T7"/>
<keyword evidence="1" id="KW-0732">Signal</keyword>
<keyword evidence="3" id="KW-1185">Reference proteome</keyword>
<organism evidence="2 3">
    <name type="scientific">Caerostris extrusa</name>
    <name type="common">Bark spider</name>
    <name type="synonym">Caerostris bankana</name>
    <dbReference type="NCBI Taxonomy" id="172846"/>
    <lineage>
        <taxon>Eukaryota</taxon>
        <taxon>Metazoa</taxon>
        <taxon>Ecdysozoa</taxon>
        <taxon>Arthropoda</taxon>
        <taxon>Chelicerata</taxon>
        <taxon>Arachnida</taxon>
        <taxon>Araneae</taxon>
        <taxon>Araneomorphae</taxon>
        <taxon>Entelegynae</taxon>
        <taxon>Araneoidea</taxon>
        <taxon>Araneidae</taxon>
        <taxon>Caerostris</taxon>
    </lineage>
</organism>
<proteinExistence type="predicted"/>